<protein>
    <recommendedName>
        <fullName evidence="4">Helix-hairpin-helix DNA-binding motif class 1 domain-containing protein</fullName>
    </recommendedName>
</protein>
<dbReference type="Proteomes" id="UP000077177">
    <property type="component" value="Chromosome"/>
</dbReference>
<evidence type="ECO:0000256" key="1">
    <source>
        <dbReference type="SAM" id="SignalP"/>
    </source>
</evidence>
<evidence type="ECO:0000313" key="3">
    <source>
        <dbReference type="Proteomes" id="UP000077177"/>
    </source>
</evidence>
<reference evidence="3" key="1">
    <citation type="submission" date="2015-01" db="EMBL/GenBank/DDBJ databases">
        <title>Flavisolibacter sp./LCS9/ whole genome sequencing.</title>
        <authorList>
            <person name="Kim M.K."/>
            <person name="Srinivasan S."/>
            <person name="Lee J.-J."/>
        </authorList>
    </citation>
    <scope>NUCLEOTIDE SEQUENCE [LARGE SCALE GENOMIC DNA]</scope>
    <source>
        <strain evidence="3">LCS9</strain>
    </source>
</reference>
<dbReference type="AlphaFoldDB" id="A0A172U0R9"/>
<dbReference type="STRING" id="1492898.SY85_21215"/>
<keyword evidence="1" id="KW-0732">Signal</keyword>
<feature type="signal peptide" evidence="1">
    <location>
        <begin position="1"/>
        <end position="19"/>
    </location>
</feature>
<name>A0A172U0R9_9BACT</name>
<dbReference type="InterPro" id="IPR010994">
    <property type="entry name" value="RuvA_2-like"/>
</dbReference>
<reference evidence="2 3" key="2">
    <citation type="journal article" date="2016" name="Int. J. Syst. Evol. Microbiol.">
        <title>Flavisolibacter tropicus sp. nov., isolated from tropical soil.</title>
        <authorList>
            <person name="Lee J.J."/>
            <person name="Kang M.S."/>
            <person name="Kim G.S."/>
            <person name="Lee C.S."/>
            <person name="Lim S."/>
            <person name="Lee J."/>
            <person name="Roh S.H."/>
            <person name="Kang H."/>
            <person name="Ha J.M."/>
            <person name="Bae S."/>
            <person name="Jung H.Y."/>
            <person name="Kim M.K."/>
        </authorList>
    </citation>
    <scope>NUCLEOTIDE SEQUENCE [LARGE SCALE GENOMIC DNA]</scope>
    <source>
        <strain evidence="2 3">LCS9</strain>
    </source>
</reference>
<dbReference type="SUPFAM" id="SSF47781">
    <property type="entry name" value="RuvA domain 2-like"/>
    <property type="match status" value="1"/>
</dbReference>
<proteinExistence type="predicted"/>
<accession>A0A172U0R9</accession>
<dbReference type="OrthoDB" id="9766750at2"/>
<evidence type="ECO:0000313" key="2">
    <source>
        <dbReference type="EMBL" id="ANE52623.1"/>
    </source>
</evidence>
<sequence length="674" mass="78017">MIKPCILFLLLLCGQMVLAQEETAEQPLESLTELLGEEIDDSYLQQLYYLQEHPIAVNRSTAEDWQQLKWLTSLQIESFLRYREALGSLVSIYELQSVPLWDIATIKKILPFITMEEPLQLKNALRTRFIEGQHSILLRTSRVLEKQKGYNKELANYYAGSPDRLLLRYRYQYKNYLQYGITAEKDPGEQFFKGAQSNGFDFYSFHVFARQLGQFKTIAIGDFTVNMGQGLVQWQALGFKKNAEVMQIKRQGPVLQPYSAATEYNFNRGVGVTWQNRKLEVTAFASYRKIDGSSYVDTLTDDEVVSSFYNGGYHRTASEIAKRATIDYASYGGVISYKRKALVLNANALFHQFSHALQTNGKPYDLYGIEGKRWNNYSLDYSWTYRNLHAFGEGAVDKYYNKALLSGMVMSVDPAVDISLVYRNIQSAYQTLWGNAVTENTQPTNEKGIYAGIIIRPANGWQINAYTDVFQFPWLKYRTDAPSKGKEYLMQITYQPNKQVEINLCYKGENKELNAAADTTTHFLEDNPKQGLRMNIIYKIRRGLTLKGRTELIWFNKNQPGSEEGFLNYIQGDYTINRKWKGNLRLQYFETGGYNSRIYVYENDVLYAYSIPAYYDKGWRYYLNMNYALNKRLSFWVRFAQTVFKNKAAIGSGLDVINGSMRTEFKLQVRYNLN</sequence>
<gene>
    <name evidence="2" type="ORF">SY85_21215</name>
</gene>
<dbReference type="KEGG" id="fla:SY85_21215"/>
<keyword evidence="3" id="KW-1185">Reference proteome</keyword>
<dbReference type="RefSeq" id="WP_066407409.1">
    <property type="nucleotide sequence ID" value="NZ_CP011390.1"/>
</dbReference>
<feature type="chain" id="PRO_5008001510" description="Helix-hairpin-helix DNA-binding motif class 1 domain-containing protein" evidence="1">
    <location>
        <begin position="20"/>
        <end position="674"/>
    </location>
</feature>
<evidence type="ECO:0008006" key="4">
    <source>
        <dbReference type="Google" id="ProtNLM"/>
    </source>
</evidence>
<dbReference type="EMBL" id="CP011390">
    <property type="protein sequence ID" value="ANE52623.1"/>
    <property type="molecule type" value="Genomic_DNA"/>
</dbReference>
<organism evidence="2 3">
    <name type="scientific">Flavisolibacter tropicus</name>
    <dbReference type="NCBI Taxonomy" id="1492898"/>
    <lineage>
        <taxon>Bacteria</taxon>
        <taxon>Pseudomonadati</taxon>
        <taxon>Bacteroidota</taxon>
        <taxon>Chitinophagia</taxon>
        <taxon>Chitinophagales</taxon>
        <taxon>Chitinophagaceae</taxon>
        <taxon>Flavisolibacter</taxon>
    </lineage>
</organism>